<dbReference type="Proteomes" id="UP000000724">
    <property type="component" value="Contig Pc00c22"/>
</dbReference>
<dbReference type="VEuPathDB" id="FungiDB:PCH_Pc22g19210"/>
<evidence type="ECO:0000313" key="1">
    <source>
        <dbReference type="EMBL" id="CAP99209.1"/>
    </source>
</evidence>
<dbReference type="AlphaFoldDB" id="B6HVQ4"/>
<name>B6HVQ4_PENRW</name>
<evidence type="ECO:0000313" key="2">
    <source>
        <dbReference type="Proteomes" id="UP000000724"/>
    </source>
</evidence>
<dbReference type="EMBL" id="AM920437">
    <property type="protein sequence ID" value="CAP99209.1"/>
    <property type="molecule type" value="Genomic_DNA"/>
</dbReference>
<dbReference type="HOGENOM" id="CLU_1741194_0_0_1"/>
<proteinExistence type="predicted"/>
<keyword evidence="2" id="KW-1185">Reference proteome</keyword>
<protein>
    <submittedName>
        <fullName evidence="1">Uncharacterized protein</fullName>
    </submittedName>
</protein>
<gene>
    <name evidence="1" type="ORF">Pc22g19210</name>
    <name evidence="1" type="ORF">PCH_Pc22g19210</name>
</gene>
<sequence>MPSRFVTKIKRKDGLNEALRITISFTDVPKNELRDYGTYANLLFFPPFPAKIERDTVGVRNTLSTNPFYINLNIYTWANIPLIFARSERRPYSTGTARTMDEMFMLARIYCSVCGAYNHCKDAPRLPQIPAAEDKLGLVNEAGFNTHTIL</sequence>
<organism evidence="1 2">
    <name type="scientific">Penicillium rubens (strain ATCC 28089 / DSM 1075 / NRRL 1951 / Wisconsin 54-1255)</name>
    <name type="common">Penicillium chrysogenum</name>
    <dbReference type="NCBI Taxonomy" id="500485"/>
    <lineage>
        <taxon>Eukaryota</taxon>
        <taxon>Fungi</taxon>
        <taxon>Dikarya</taxon>
        <taxon>Ascomycota</taxon>
        <taxon>Pezizomycotina</taxon>
        <taxon>Eurotiomycetes</taxon>
        <taxon>Eurotiomycetidae</taxon>
        <taxon>Eurotiales</taxon>
        <taxon>Aspergillaceae</taxon>
        <taxon>Penicillium</taxon>
        <taxon>Penicillium chrysogenum species complex</taxon>
    </lineage>
</organism>
<accession>B6HVQ4</accession>
<reference evidence="1 2" key="1">
    <citation type="journal article" date="2008" name="Nat. Biotechnol.">
        <title>Genome sequencing and analysis of the filamentous fungus Penicillium chrysogenum.</title>
        <authorList>
            <person name="van den Berg M.A."/>
            <person name="Albang R."/>
            <person name="Albermann K."/>
            <person name="Badger J.H."/>
            <person name="Daran J.-M."/>
            <person name="Driessen A.J.M."/>
            <person name="Garcia-Estrada C."/>
            <person name="Fedorova N.D."/>
            <person name="Harris D.M."/>
            <person name="Heijne W.H.M."/>
            <person name="Joardar V.S."/>
            <person name="Kiel J.A.K.W."/>
            <person name="Kovalchuk A."/>
            <person name="Martin J.F."/>
            <person name="Nierman W.C."/>
            <person name="Nijland J.G."/>
            <person name="Pronk J.T."/>
            <person name="Roubos J.A."/>
            <person name="van der Klei I.J."/>
            <person name="van Peij N.N.M.E."/>
            <person name="Veenhuis M."/>
            <person name="von Doehren H."/>
            <person name="Wagner C."/>
            <person name="Wortman J.R."/>
            <person name="Bovenberg R.A.L."/>
        </authorList>
    </citation>
    <scope>NUCLEOTIDE SEQUENCE [LARGE SCALE GENOMIC DNA]</scope>
    <source>
        <strain evidence="2">ATCC 28089 / DSM 1075 / NRRL 1951 / Wisconsin 54-1255</strain>
    </source>
</reference>